<dbReference type="AlphaFoldDB" id="A0A1I5AI53"/>
<dbReference type="PROSITE" id="PS51257">
    <property type="entry name" value="PROKAR_LIPOPROTEIN"/>
    <property type="match status" value="1"/>
</dbReference>
<gene>
    <name evidence="2" type="ORF">SAMN04487989_10270</name>
</gene>
<feature type="chain" id="PRO_5011510417" evidence="1">
    <location>
        <begin position="27"/>
        <end position="54"/>
    </location>
</feature>
<accession>A0A1I5AI53</accession>
<reference evidence="3" key="1">
    <citation type="submission" date="2016-10" db="EMBL/GenBank/DDBJ databases">
        <authorList>
            <person name="Varghese N."/>
            <person name="Submissions S."/>
        </authorList>
    </citation>
    <scope>NUCLEOTIDE SEQUENCE [LARGE SCALE GENOMIC DNA]</scope>
    <source>
        <strain evidence="3">DSM 23925</strain>
    </source>
</reference>
<name>A0A1I5AI53_9FLAO</name>
<dbReference type="EMBL" id="FOVN01000002">
    <property type="protein sequence ID" value="SFN62115.1"/>
    <property type="molecule type" value="Genomic_DNA"/>
</dbReference>
<keyword evidence="3" id="KW-1185">Reference proteome</keyword>
<dbReference type="STRING" id="649333.SAMN04487989_10270"/>
<organism evidence="2 3">
    <name type="scientific">Bizionia echini</name>
    <dbReference type="NCBI Taxonomy" id="649333"/>
    <lineage>
        <taxon>Bacteria</taxon>
        <taxon>Pseudomonadati</taxon>
        <taxon>Bacteroidota</taxon>
        <taxon>Flavobacteriia</taxon>
        <taxon>Flavobacteriales</taxon>
        <taxon>Flavobacteriaceae</taxon>
        <taxon>Bizionia</taxon>
    </lineage>
</organism>
<evidence type="ECO:0000256" key="1">
    <source>
        <dbReference type="SAM" id="SignalP"/>
    </source>
</evidence>
<feature type="signal peptide" evidence="1">
    <location>
        <begin position="1"/>
        <end position="26"/>
    </location>
</feature>
<evidence type="ECO:0000313" key="3">
    <source>
        <dbReference type="Proteomes" id="UP000198705"/>
    </source>
</evidence>
<evidence type="ECO:0000313" key="2">
    <source>
        <dbReference type="EMBL" id="SFN62115.1"/>
    </source>
</evidence>
<proteinExistence type="predicted"/>
<keyword evidence="1" id="KW-0732">Signal</keyword>
<protein>
    <submittedName>
        <fullName evidence="2">Uncharacterized protein</fullName>
    </submittedName>
</protein>
<sequence length="54" mass="6309">MKINFYKRLIYGSFMLLIFVSCSVDSSPNITTPNETTLSQDHLHKESNNYFLSY</sequence>
<dbReference type="Proteomes" id="UP000198705">
    <property type="component" value="Unassembled WGS sequence"/>
</dbReference>